<reference evidence="13 14" key="1">
    <citation type="submission" date="2019-02" db="EMBL/GenBank/DDBJ databases">
        <title>Paenibacillus sp. nov., isolated from surface-sterilized tissue of Thalictrum simplex L.</title>
        <authorList>
            <person name="Tuo L."/>
        </authorList>
    </citation>
    <scope>NUCLEOTIDE SEQUENCE [LARGE SCALE GENOMIC DNA]</scope>
    <source>
        <strain evidence="13 14">N2SHLJ1</strain>
    </source>
</reference>
<evidence type="ECO:0000313" key="13">
    <source>
        <dbReference type="EMBL" id="TBL78365.1"/>
    </source>
</evidence>
<dbReference type="InterPro" id="IPR013785">
    <property type="entry name" value="Aldolase_TIM"/>
</dbReference>
<dbReference type="UniPathway" id="UPA00060">
    <property type="reaction ID" value="UER00141"/>
</dbReference>
<evidence type="ECO:0000256" key="2">
    <source>
        <dbReference type="ARBA" id="ARBA00022679"/>
    </source>
</evidence>
<comment type="pathway">
    <text evidence="1 9 11">Cofactor biosynthesis; thiamine diphosphate biosynthesis; thiamine phosphate from 4-amino-2-methyl-5-diphosphomethylpyrimidine and 4-methyl-5-(2-phosphoethyl)-thiazole: step 1/1.</text>
</comment>
<evidence type="ECO:0000256" key="6">
    <source>
        <dbReference type="ARBA" id="ARBA00047334"/>
    </source>
</evidence>
<evidence type="ECO:0000256" key="7">
    <source>
        <dbReference type="ARBA" id="ARBA00047851"/>
    </source>
</evidence>
<evidence type="ECO:0000259" key="12">
    <source>
        <dbReference type="Pfam" id="PF02581"/>
    </source>
</evidence>
<dbReference type="Proteomes" id="UP000293142">
    <property type="component" value="Unassembled WGS sequence"/>
</dbReference>
<dbReference type="Pfam" id="PF02581">
    <property type="entry name" value="TMP-TENI"/>
    <property type="match status" value="1"/>
</dbReference>
<protein>
    <recommendedName>
        <fullName evidence="9">Thiamine-phosphate synthase</fullName>
        <shortName evidence="9">TP synthase</shortName>
        <shortName evidence="9">TPS</shortName>
        <ecNumber evidence="9">2.5.1.3</ecNumber>
    </recommendedName>
    <alternativeName>
        <fullName evidence="9">Thiamine-phosphate pyrophosphorylase</fullName>
        <shortName evidence="9">TMP pyrophosphorylase</shortName>
        <shortName evidence="9">TMP-PPase</shortName>
    </alternativeName>
</protein>
<evidence type="ECO:0000256" key="9">
    <source>
        <dbReference type="HAMAP-Rule" id="MF_00097"/>
    </source>
</evidence>
<dbReference type="NCBIfam" id="TIGR00693">
    <property type="entry name" value="thiE"/>
    <property type="match status" value="1"/>
</dbReference>
<dbReference type="Gene3D" id="3.20.20.70">
    <property type="entry name" value="Aldolase class I"/>
    <property type="match status" value="1"/>
</dbReference>
<feature type="binding site" evidence="9">
    <location>
        <position position="73"/>
    </location>
    <ligand>
        <name>4-amino-2-methyl-5-(diphosphooxymethyl)pyrimidine</name>
        <dbReference type="ChEBI" id="CHEBI:57841"/>
    </ligand>
</feature>
<gene>
    <name evidence="9 13" type="primary">thiE</name>
    <name evidence="13" type="ORF">EYB31_15475</name>
</gene>
<feature type="binding site" evidence="9">
    <location>
        <position position="112"/>
    </location>
    <ligand>
        <name>4-amino-2-methyl-5-(diphosphooxymethyl)pyrimidine</name>
        <dbReference type="ChEBI" id="CHEBI:57841"/>
    </ligand>
</feature>
<dbReference type="PANTHER" id="PTHR20857">
    <property type="entry name" value="THIAMINE-PHOSPHATE PYROPHOSPHORYLASE"/>
    <property type="match status" value="1"/>
</dbReference>
<feature type="binding site" evidence="9">
    <location>
        <begin position="189"/>
        <end position="190"/>
    </location>
    <ligand>
        <name>2-[(2R,5Z)-2-carboxy-4-methylthiazol-5(2H)-ylidene]ethyl phosphate</name>
        <dbReference type="ChEBI" id="CHEBI:62899"/>
    </ligand>
</feature>
<dbReference type="SUPFAM" id="SSF51391">
    <property type="entry name" value="Thiamin phosphate synthase"/>
    <property type="match status" value="1"/>
</dbReference>
<dbReference type="AlphaFoldDB" id="A0A4Q9DPW6"/>
<accession>A0A4Q9DPW6</accession>
<comment type="catalytic activity">
    <reaction evidence="7 9 10">
        <text>2-(2-carboxy-4-methylthiazol-5-yl)ethyl phosphate + 4-amino-2-methyl-5-(diphosphooxymethyl)pyrimidine + 2 H(+) = thiamine phosphate + CO2 + diphosphate</text>
        <dbReference type="Rhea" id="RHEA:47848"/>
        <dbReference type="ChEBI" id="CHEBI:15378"/>
        <dbReference type="ChEBI" id="CHEBI:16526"/>
        <dbReference type="ChEBI" id="CHEBI:33019"/>
        <dbReference type="ChEBI" id="CHEBI:37575"/>
        <dbReference type="ChEBI" id="CHEBI:57841"/>
        <dbReference type="ChEBI" id="CHEBI:62890"/>
        <dbReference type="EC" id="2.5.1.3"/>
    </reaction>
</comment>
<feature type="binding site" evidence="9">
    <location>
        <begin position="41"/>
        <end position="45"/>
    </location>
    <ligand>
        <name>4-amino-2-methyl-5-(diphosphooxymethyl)pyrimidine</name>
        <dbReference type="ChEBI" id="CHEBI:57841"/>
    </ligand>
</feature>
<dbReference type="CDD" id="cd00564">
    <property type="entry name" value="TMP_TenI"/>
    <property type="match status" value="1"/>
</dbReference>
<feature type="binding site" evidence="9">
    <location>
        <position position="169"/>
    </location>
    <ligand>
        <name>2-[(2R,5Z)-2-carboxy-4-methylthiazol-5(2H)-ylidene]ethyl phosphate</name>
        <dbReference type="ChEBI" id="CHEBI:62899"/>
    </ligand>
</feature>
<dbReference type="GO" id="GO:0009228">
    <property type="term" value="P:thiamine biosynthetic process"/>
    <property type="evidence" value="ECO:0007669"/>
    <property type="project" value="UniProtKB-KW"/>
</dbReference>
<comment type="function">
    <text evidence="9">Condenses 4-methyl-5-(beta-hydroxyethyl)thiazole monophosphate (THZ-P) and 2-methyl-4-amino-5-hydroxymethyl pyrimidine pyrophosphate (HMP-PP) to form thiamine monophosphate (TMP).</text>
</comment>
<keyword evidence="4 9" id="KW-0460">Magnesium</keyword>
<feature type="binding site" evidence="9">
    <location>
        <position position="74"/>
    </location>
    <ligand>
        <name>Mg(2+)</name>
        <dbReference type="ChEBI" id="CHEBI:18420"/>
    </ligand>
</feature>
<evidence type="ECO:0000256" key="1">
    <source>
        <dbReference type="ARBA" id="ARBA00005165"/>
    </source>
</evidence>
<feature type="domain" description="Thiamine phosphate synthase/TenI" evidence="12">
    <location>
        <begin position="12"/>
        <end position="192"/>
    </location>
</feature>
<evidence type="ECO:0000313" key="14">
    <source>
        <dbReference type="Proteomes" id="UP000293142"/>
    </source>
</evidence>
<dbReference type="InterPro" id="IPR022998">
    <property type="entry name" value="ThiamineP_synth_TenI"/>
</dbReference>
<dbReference type="InterPro" id="IPR034291">
    <property type="entry name" value="TMP_synthase"/>
</dbReference>
<evidence type="ECO:0000256" key="10">
    <source>
        <dbReference type="RuleBase" id="RU003826"/>
    </source>
</evidence>
<dbReference type="EC" id="2.5.1.3" evidence="9"/>
<keyword evidence="3 9" id="KW-0479">Metal-binding</keyword>
<comment type="cofactor">
    <cofactor evidence="9">
        <name>Mg(2+)</name>
        <dbReference type="ChEBI" id="CHEBI:18420"/>
    </cofactor>
    <text evidence="9">Binds 1 Mg(2+) ion per subunit.</text>
</comment>
<name>A0A4Q9DPW6_9BACL</name>
<evidence type="ECO:0000256" key="3">
    <source>
        <dbReference type="ARBA" id="ARBA00022723"/>
    </source>
</evidence>
<dbReference type="HAMAP" id="MF_00097">
    <property type="entry name" value="TMP_synthase"/>
    <property type="match status" value="1"/>
</dbReference>
<evidence type="ECO:0000256" key="4">
    <source>
        <dbReference type="ARBA" id="ARBA00022842"/>
    </source>
</evidence>
<dbReference type="OrthoDB" id="9812206at2"/>
<dbReference type="EMBL" id="SIRE01000010">
    <property type="protein sequence ID" value="TBL78365.1"/>
    <property type="molecule type" value="Genomic_DNA"/>
</dbReference>
<proteinExistence type="inferred from homology"/>
<comment type="similarity">
    <text evidence="9 10">Belongs to the thiamine-phosphate synthase family.</text>
</comment>
<dbReference type="GO" id="GO:0005737">
    <property type="term" value="C:cytoplasm"/>
    <property type="evidence" value="ECO:0007669"/>
    <property type="project" value="TreeGrafter"/>
</dbReference>
<keyword evidence="14" id="KW-1185">Reference proteome</keyword>
<feature type="binding site" evidence="9">
    <location>
        <begin position="138"/>
        <end position="140"/>
    </location>
    <ligand>
        <name>2-[(2R,5Z)-2-carboxy-4-methylthiazol-5(2H)-ylidene]ethyl phosphate</name>
        <dbReference type="ChEBI" id="CHEBI:62899"/>
    </ligand>
</feature>
<comment type="catalytic activity">
    <reaction evidence="8 9 10">
        <text>2-[(2R,5Z)-2-carboxy-4-methylthiazol-5(2H)-ylidene]ethyl phosphate + 4-amino-2-methyl-5-(diphosphooxymethyl)pyrimidine + 2 H(+) = thiamine phosphate + CO2 + diphosphate</text>
        <dbReference type="Rhea" id="RHEA:47844"/>
        <dbReference type="ChEBI" id="CHEBI:15378"/>
        <dbReference type="ChEBI" id="CHEBI:16526"/>
        <dbReference type="ChEBI" id="CHEBI:33019"/>
        <dbReference type="ChEBI" id="CHEBI:37575"/>
        <dbReference type="ChEBI" id="CHEBI:57841"/>
        <dbReference type="ChEBI" id="CHEBI:62899"/>
        <dbReference type="EC" id="2.5.1.3"/>
    </reaction>
</comment>
<dbReference type="GO" id="GO:0000287">
    <property type="term" value="F:magnesium ion binding"/>
    <property type="evidence" value="ECO:0007669"/>
    <property type="project" value="UniProtKB-UniRule"/>
</dbReference>
<keyword evidence="5 9" id="KW-0784">Thiamine biosynthesis</keyword>
<dbReference type="RefSeq" id="WP_131014349.1">
    <property type="nucleotide sequence ID" value="NZ_SIRE01000010.1"/>
</dbReference>
<dbReference type="FunFam" id="3.20.20.70:FF:000096">
    <property type="entry name" value="Thiamine-phosphate synthase"/>
    <property type="match status" value="1"/>
</dbReference>
<dbReference type="InterPro" id="IPR036206">
    <property type="entry name" value="ThiamineP_synth_sf"/>
</dbReference>
<evidence type="ECO:0000256" key="11">
    <source>
        <dbReference type="RuleBase" id="RU004253"/>
    </source>
</evidence>
<evidence type="ECO:0000256" key="8">
    <source>
        <dbReference type="ARBA" id="ARBA00047883"/>
    </source>
</evidence>
<dbReference type="GO" id="GO:0004789">
    <property type="term" value="F:thiamine-phosphate diphosphorylase activity"/>
    <property type="evidence" value="ECO:0007669"/>
    <property type="project" value="UniProtKB-UniRule"/>
</dbReference>
<feature type="binding site" evidence="9">
    <location>
        <position position="141"/>
    </location>
    <ligand>
        <name>4-amino-2-methyl-5-(diphosphooxymethyl)pyrimidine</name>
        <dbReference type="ChEBI" id="CHEBI:57841"/>
    </ligand>
</feature>
<dbReference type="GO" id="GO:0009229">
    <property type="term" value="P:thiamine diphosphate biosynthetic process"/>
    <property type="evidence" value="ECO:0007669"/>
    <property type="project" value="UniProtKB-UniRule"/>
</dbReference>
<sequence>MRQRIKQYLPVYLVMGLSGNGKWTAAEMAKEALEGGITLLQLREKDAPLHQVLEQGRQIRDLCRKYHVPFIVNDRVDVALLLDADGVHVGQDDIPGSDARKLLGPSKIIGISAGTMEEAEYAVAQGADYLGVGPIYATATKSDAGEPIGTNLMWQIQKRWSIPMVGIGGIGHDNAAQVIAAGGDGVAIVSAITKQAAPRSAASMLHQNVKAALSKRI</sequence>
<comment type="catalytic activity">
    <reaction evidence="6 9 10">
        <text>4-methyl-5-(2-phosphooxyethyl)-thiazole + 4-amino-2-methyl-5-(diphosphooxymethyl)pyrimidine + H(+) = thiamine phosphate + diphosphate</text>
        <dbReference type="Rhea" id="RHEA:22328"/>
        <dbReference type="ChEBI" id="CHEBI:15378"/>
        <dbReference type="ChEBI" id="CHEBI:33019"/>
        <dbReference type="ChEBI" id="CHEBI:37575"/>
        <dbReference type="ChEBI" id="CHEBI:57841"/>
        <dbReference type="ChEBI" id="CHEBI:58296"/>
        <dbReference type="EC" id="2.5.1.3"/>
    </reaction>
</comment>
<comment type="caution">
    <text evidence="13">The sequence shown here is derived from an EMBL/GenBank/DDBJ whole genome shotgun (WGS) entry which is preliminary data.</text>
</comment>
<evidence type="ECO:0000256" key="5">
    <source>
        <dbReference type="ARBA" id="ARBA00022977"/>
    </source>
</evidence>
<keyword evidence="2 9" id="KW-0808">Transferase</keyword>
<organism evidence="13 14">
    <name type="scientific">Paenibacillus thalictri</name>
    <dbReference type="NCBI Taxonomy" id="2527873"/>
    <lineage>
        <taxon>Bacteria</taxon>
        <taxon>Bacillati</taxon>
        <taxon>Bacillota</taxon>
        <taxon>Bacilli</taxon>
        <taxon>Bacillales</taxon>
        <taxon>Paenibacillaceae</taxon>
        <taxon>Paenibacillus</taxon>
    </lineage>
</organism>
<dbReference type="PANTHER" id="PTHR20857:SF15">
    <property type="entry name" value="THIAMINE-PHOSPHATE SYNTHASE"/>
    <property type="match status" value="1"/>
</dbReference>
<feature type="binding site" evidence="9">
    <location>
        <position position="93"/>
    </location>
    <ligand>
        <name>Mg(2+)</name>
        <dbReference type="ChEBI" id="CHEBI:18420"/>
    </ligand>
</feature>